<evidence type="ECO:0000256" key="1">
    <source>
        <dbReference type="ARBA" id="ARBA00004123"/>
    </source>
</evidence>
<dbReference type="PIRSF" id="PIRSF500154">
    <property type="entry name" value="RPB6"/>
    <property type="match status" value="1"/>
</dbReference>
<evidence type="ECO:0000256" key="4">
    <source>
        <dbReference type="ARBA" id="ARBA00023242"/>
    </source>
</evidence>
<name>A0AAD9G900_BABDI</name>
<dbReference type="GO" id="GO:0005736">
    <property type="term" value="C:RNA polymerase I complex"/>
    <property type="evidence" value="ECO:0007669"/>
    <property type="project" value="TreeGrafter"/>
</dbReference>
<dbReference type="AlphaFoldDB" id="A0AAD9G900"/>
<reference evidence="6" key="2">
    <citation type="submission" date="2021-05" db="EMBL/GenBank/DDBJ databases">
        <authorList>
            <person name="Pain A."/>
        </authorList>
    </citation>
    <scope>NUCLEOTIDE SEQUENCE</scope>
    <source>
        <strain evidence="6">1802A</strain>
    </source>
</reference>
<dbReference type="InterPro" id="IPR006110">
    <property type="entry name" value="Pol_omega/Rpo6/RPB6"/>
</dbReference>
<dbReference type="SUPFAM" id="SSF63562">
    <property type="entry name" value="RPB6/omega subunit-like"/>
    <property type="match status" value="1"/>
</dbReference>
<dbReference type="PANTHER" id="PTHR47227:SF5">
    <property type="entry name" value="DNA-DIRECTED RNA POLYMERASES I, II, AND III SUBUNIT RPABC2"/>
    <property type="match status" value="1"/>
</dbReference>
<comment type="subcellular location">
    <subcellularLocation>
        <location evidence="1">Nucleus</location>
    </subcellularLocation>
</comment>
<dbReference type="GO" id="GO:0003677">
    <property type="term" value="F:DNA binding"/>
    <property type="evidence" value="ECO:0007669"/>
    <property type="project" value="InterPro"/>
</dbReference>
<dbReference type="EMBL" id="JAHBMH010000067">
    <property type="protein sequence ID" value="KAK1934021.1"/>
    <property type="molecule type" value="Genomic_DNA"/>
</dbReference>
<dbReference type="GO" id="GO:0006366">
    <property type="term" value="P:transcription by RNA polymerase II"/>
    <property type="evidence" value="ECO:0007669"/>
    <property type="project" value="TreeGrafter"/>
</dbReference>
<dbReference type="PANTHER" id="PTHR47227">
    <property type="entry name" value="DNA-DIRECTED RNA POLYMERASE SUBUNIT K"/>
    <property type="match status" value="1"/>
</dbReference>
<keyword evidence="2 6" id="KW-0240">DNA-directed RNA polymerase</keyword>
<evidence type="ECO:0000256" key="3">
    <source>
        <dbReference type="ARBA" id="ARBA00023163"/>
    </source>
</evidence>
<dbReference type="GO" id="GO:0005666">
    <property type="term" value="C:RNA polymerase III complex"/>
    <property type="evidence" value="ECO:0007669"/>
    <property type="project" value="TreeGrafter"/>
</dbReference>
<dbReference type="InterPro" id="IPR028363">
    <property type="entry name" value="RPB6"/>
</dbReference>
<proteinExistence type="inferred from homology"/>
<dbReference type="GO" id="GO:0006360">
    <property type="term" value="P:transcription by RNA polymerase I"/>
    <property type="evidence" value="ECO:0007669"/>
    <property type="project" value="TreeGrafter"/>
</dbReference>
<accession>A0AAD9G900</accession>
<dbReference type="InterPro" id="IPR006111">
    <property type="entry name" value="Rpo6/Rpb6"/>
</dbReference>
<dbReference type="GO" id="GO:0005665">
    <property type="term" value="C:RNA polymerase II, core complex"/>
    <property type="evidence" value="ECO:0007669"/>
    <property type="project" value="InterPro"/>
</dbReference>
<dbReference type="Pfam" id="PF01192">
    <property type="entry name" value="RNA_pol_Rpb6"/>
    <property type="match status" value="1"/>
</dbReference>
<dbReference type="Gene3D" id="3.90.940.10">
    <property type="match status" value="1"/>
</dbReference>
<keyword evidence="3" id="KW-0804">Transcription</keyword>
<comment type="similarity">
    <text evidence="5">Belongs to the archaeal Rpo6/eukaryotic RPB6 RNA polymerase subunit family.</text>
</comment>
<evidence type="ECO:0000256" key="5">
    <source>
        <dbReference type="ARBA" id="ARBA00025773"/>
    </source>
</evidence>
<dbReference type="PIRSF" id="PIRSF000778">
    <property type="entry name" value="RpoK/RPB6"/>
    <property type="match status" value="1"/>
</dbReference>
<organism evidence="6 7">
    <name type="scientific">Babesia divergens</name>
    <dbReference type="NCBI Taxonomy" id="32595"/>
    <lineage>
        <taxon>Eukaryota</taxon>
        <taxon>Sar</taxon>
        <taxon>Alveolata</taxon>
        <taxon>Apicomplexa</taxon>
        <taxon>Aconoidasida</taxon>
        <taxon>Piroplasmida</taxon>
        <taxon>Babesiidae</taxon>
        <taxon>Babesia</taxon>
    </lineage>
</organism>
<dbReference type="GO" id="GO:0042797">
    <property type="term" value="P:tRNA transcription by RNA polymerase III"/>
    <property type="evidence" value="ECO:0007669"/>
    <property type="project" value="TreeGrafter"/>
</dbReference>
<dbReference type="GO" id="GO:0003899">
    <property type="term" value="F:DNA-directed RNA polymerase activity"/>
    <property type="evidence" value="ECO:0007669"/>
    <property type="project" value="InterPro"/>
</dbReference>
<evidence type="ECO:0000313" key="6">
    <source>
        <dbReference type="EMBL" id="KAK1934021.1"/>
    </source>
</evidence>
<dbReference type="PROSITE" id="PS01111">
    <property type="entry name" value="RNA_POL_K_14KD"/>
    <property type="match status" value="1"/>
</dbReference>
<evidence type="ECO:0000313" key="7">
    <source>
        <dbReference type="Proteomes" id="UP001195914"/>
    </source>
</evidence>
<reference evidence="6" key="1">
    <citation type="journal article" date="2014" name="Nucleic Acids Res.">
        <title>The evolutionary dynamics of variant antigen genes in Babesia reveal a history of genomic innovation underlying host-parasite interaction.</title>
        <authorList>
            <person name="Jackson A.P."/>
            <person name="Otto T.D."/>
            <person name="Darby A."/>
            <person name="Ramaprasad A."/>
            <person name="Xia D."/>
            <person name="Echaide I.E."/>
            <person name="Farber M."/>
            <person name="Gahlot S."/>
            <person name="Gamble J."/>
            <person name="Gupta D."/>
            <person name="Gupta Y."/>
            <person name="Jackson L."/>
            <person name="Malandrin L."/>
            <person name="Malas T.B."/>
            <person name="Moussa E."/>
            <person name="Nair M."/>
            <person name="Reid A.J."/>
            <person name="Sanders M."/>
            <person name="Sharma J."/>
            <person name="Tracey A."/>
            <person name="Quail M.A."/>
            <person name="Weir W."/>
            <person name="Wastling J.M."/>
            <person name="Hall N."/>
            <person name="Willadsen P."/>
            <person name="Lingelbach K."/>
            <person name="Shiels B."/>
            <person name="Tait A."/>
            <person name="Berriman M."/>
            <person name="Allred D.R."/>
            <person name="Pain A."/>
        </authorList>
    </citation>
    <scope>NUCLEOTIDE SEQUENCE</scope>
    <source>
        <strain evidence="6">1802A</strain>
    </source>
</reference>
<gene>
    <name evidence="6" type="ORF">X943_001243</name>
</gene>
<keyword evidence="4" id="KW-0539">Nucleus</keyword>
<comment type="caution">
    <text evidence="6">The sequence shown here is derived from an EMBL/GenBank/DDBJ whole genome shotgun (WGS) entry which is preliminary data.</text>
</comment>
<dbReference type="InterPro" id="IPR020708">
    <property type="entry name" value="DNA-dir_RNA_polK_14-18kDa_CS"/>
</dbReference>
<protein>
    <submittedName>
        <fullName evidence="6">DNA-directed RNA polymerase subunit I</fullName>
    </submittedName>
</protein>
<sequence>MADAYGDDFGENFGMDEFADEEEEYDEFDDYDHQRVADVDIITDTNEYRQQVENTHRITSPYMTKYEKARIIGTRALQISLNAPITIPVDSSTDAVDESIAMGFGETTDASTAAIDPLIIAEKELYQKSVPFIIRRYLPNGSYEDWKIEELIID</sequence>
<dbReference type="SMART" id="SM01409">
    <property type="entry name" value="RNA_pol_Rpb6"/>
    <property type="match status" value="1"/>
</dbReference>
<evidence type="ECO:0000256" key="2">
    <source>
        <dbReference type="ARBA" id="ARBA00022478"/>
    </source>
</evidence>
<dbReference type="Proteomes" id="UP001195914">
    <property type="component" value="Unassembled WGS sequence"/>
</dbReference>
<dbReference type="InterPro" id="IPR036161">
    <property type="entry name" value="RPB6/omega-like_sf"/>
</dbReference>
<keyword evidence="7" id="KW-1185">Reference proteome</keyword>